<keyword evidence="3" id="KW-1185">Reference proteome</keyword>
<dbReference type="Gene3D" id="2.40.160.210">
    <property type="entry name" value="Acyl-CoA thioesterase, double hotdog domain"/>
    <property type="match status" value="1"/>
</dbReference>
<dbReference type="InterPro" id="IPR029069">
    <property type="entry name" value="HotDog_dom_sf"/>
</dbReference>
<proteinExistence type="predicted"/>
<dbReference type="SUPFAM" id="SSF54637">
    <property type="entry name" value="Thioesterase/thiol ester dehydrase-isomerase"/>
    <property type="match status" value="1"/>
</dbReference>
<dbReference type="Pfam" id="PF13622">
    <property type="entry name" value="4HBT_3"/>
    <property type="match status" value="1"/>
</dbReference>
<dbReference type="STRING" id="685588.A0A067TKJ7"/>
<dbReference type="InterPro" id="IPR052389">
    <property type="entry name" value="Sec_Metab_Biosynth-Assoc"/>
</dbReference>
<dbReference type="PANTHER" id="PTHR38110:SF1">
    <property type="entry name" value="THIOESTERASE DOMAIN-CONTAINING PROTEIN"/>
    <property type="match status" value="1"/>
</dbReference>
<dbReference type="Proteomes" id="UP000027222">
    <property type="component" value="Unassembled WGS sequence"/>
</dbReference>
<dbReference type="PANTHER" id="PTHR38110">
    <property type="entry name" value="CHROMOSOME 23, WHOLE GENOME SHOTGUN SEQUENCE"/>
    <property type="match status" value="1"/>
</dbReference>
<dbReference type="InterPro" id="IPR049449">
    <property type="entry name" value="TesB_ACOT8-like_N"/>
</dbReference>
<dbReference type="HOGENOM" id="CLU_071618_0_0_1"/>
<accession>A0A067TKJ7</accession>
<evidence type="ECO:0000313" key="2">
    <source>
        <dbReference type="EMBL" id="KDR82862.1"/>
    </source>
</evidence>
<evidence type="ECO:0000259" key="1">
    <source>
        <dbReference type="Pfam" id="PF13622"/>
    </source>
</evidence>
<organism evidence="2 3">
    <name type="scientific">Galerina marginata (strain CBS 339.88)</name>
    <dbReference type="NCBI Taxonomy" id="685588"/>
    <lineage>
        <taxon>Eukaryota</taxon>
        <taxon>Fungi</taxon>
        <taxon>Dikarya</taxon>
        <taxon>Basidiomycota</taxon>
        <taxon>Agaricomycotina</taxon>
        <taxon>Agaricomycetes</taxon>
        <taxon>Agaricomycetidae</taxon>
        <taxon>Agaricales</taxon>
        <taxon>Agaricineae</taxon>
        <taxon>Strophariaceae</taxon>
        <taxon>Galerina</taxon>
    </lineage>
</organism>
<feature type="domain" description="Acyl-CoA thioesterase-like N-terminal HotDog" evidence="1">
    <location>
        <begin position="38"/>
        <end position="123"/>
    </location>
</feature>
<dbReference type="OrthoDB" id="2532955at2759"/>
<protein>
    <recommendedName>
        <fullName evidence="1">Acyl-CoA thioesterase-like N-terminal HotDog domain-containing protein</fullName>
    </recommendedName>
</protein>
<dbReference type="EMBL" id="KL142369">
    <property type="protein sequence ID" value="KDR82862.1"/>
    <property type="molecule type" value="Genomic_DNA"/>
</dbReference>
<sequence length="344" mass="37891">MAPFGKAVNVQSIPFNPKLLAPSKDASDDVKLYAGVVDGDWTVGSVANGGYILALIVEACIQFQSSTPHVDPLHVTAHYLRTTFVAPFTVCVRNIKTSSGFTNVTAELLQDGVVKIMAHCIFGVNGPHPKDKLNLTLNPPSSYARRHPLHTHPSKAAVKPMRHTWKFHPWVKWSEDEDILAKNRMDSPSRTTSSTIGGGGLEWGAWFEFTDIYDEISNSSLCFLVDIFLNIPSLLPKSERVGLTTSWFPTMTLSVEFKNKIPPPSSSHASRTVGLYSTGRFMTPPQGRHDVYVEVWTAPSNIGEGKEAQNWRDNQVCLAVATQMALTLPMEVNMKKGKEGSVKL</sequence>
<gene>
    <name evidence="2" type="ORF">GALMADRAFT_238476</name>
</gene>
<name>A0A067TKJ7_GALM3</name>
<reference evidence="3" key="1">
    <citation type="journal article" date="2014" name="Proc. Natl. Acad. Sci. U.S.A.">
        <title>Extensive sampling of basidiomycete genomes demonstrates inadequacy of the white-rot/brown-rot paradigm for wood decay fungi.</title>
        <authorList>
            <person name="Riley R."/>
            <person name="Salamov A.A."/>
            <person name="Brown D.W."/>
            <person name="Nagy L.G."/>
            <person name="Floudas D."/>
            <person name="Held B.W."/>
            <person name="Levasseur A."/>
            <person name="Lombard V."/>
            <person name="Morin E."/>
            <person name="Otillar R."/>
            <person name="Lindquist E.A."/>
            <person name="Sun H."/>
            <person name="LaButti K.M."/>
            <person name="Schmutz J."/>
            <person name="Jabbour D."/>
            <person name="Luo H."/>
            <person name="Baker S.E."/>
            <person name="Pisabarro A.G."/>
            <person name="Walton J.D."/>
            <person name="Blanchette R.A."/>
            <person name="Henrissat B."/>
            <person name="Martin F."/>
            <person name="Cullen D."/>
            <person name="Hibbett D.S."/>
            <person name="Grigoriev I.V."/>
        </authorList>
    </citation>
    <scope>NUCLEOTIDE SEQUENCE [LARGE SCALE GENOMIC DNA]</scope>
    <source>
        <strain evidence="3">CBS 339.88</strain>
    </source>
</reference>
<dbReference type="InterPro" id="IPR042171">
    <property type="entry name" value="Acyl-CoA_hotdog"/>
</dbReference>
<dbReference type="AlphaFoldDB" id="A0A067TKJ7"/>
<evidence type="ECO:0000313" key="3">
    <source>
        <dbReference type="Proteomes" id="UP000027222"/>
    </source>
</evidence>